<sequence length="37" mass="4371">MANYGYKTHYLRHIISPLAAFLIEDACHIFSMVYAYF</sequence>
<evidence type="ECO:0000256" key="1">
    <source>
        <dbReference type="SAM" id="Phobius"/>
    </source>
</evidence>
<dbReference type="EMBL" id="GBRH01258404">
    <property type="protein sequence ID" value="JAD39491.1"/>
    <property type="molecule type" value="Transcribed_RNA"/>
</dbReference>
<keyword evidence="1" id="KW-0472">Membrane</keyword>
<feature type="transmembrane region" description="Helical" evidence="1">
    <location>
        <begin position="14"/>
        <end position="36"/>
    </location>
</feature>
<dbReference type="AlphaFoldDB" id="A0A0A8ZL12"/>
<proteinExistence type="predicted"/>
<keyword evidence="1" id="KW-0812">Transmembrane</keyword>
<organism evidence="2">
    <name type="scientific">Arundo donax</name>
    <name type="common">Giant reed</name>
    <name type="synonym">Donax arundinaceus</name>
    <dbReference type="NCBI Taxonomy" id="35708"/>
    <lineage>
        <taxon>Eukaryota</taxon>
        <taxon>Viridiplantae</taxon>
        <taxon>Streptophyta</taxon>
        <taxon>Embryophyta</taxon>
        <taxon>Tracheophyta</taxon>
        <taxon>Spermatophyta</taxon>
        <taxon>Magnoliopsida</taxon>
        <taxon>Liliopsida</taxon>
        <taxon>Poales</taxon>
        <taxon>Poaceae</taxon>
        <taxon>PACMAD clade</taxon>
        <taxon>Arundinoideae</taxon>
        <taxon>Arundineae</taxon>
        <taxon>Arundo</taxon>
    </lineage>
</organism>
<evidence type="ECO:0000313" key="2">
    <source>
        <dbReference type="EMBL" id="JAD39491.1"/>
    </source>
</evidence>
<name>A0A0A8ZL12_ARUDO</name>
<keyword evidence="1" id="KW-1133">Transmembrane helix</keyword>
<reference evidence="2" key="2">
    <citation type="journal article" date="2015" name="Data Brief">
        <title>Shoot transcriptome of the giant reed, Arundo donax.</title>
        <authorList>
            <person name="Barrero R.A."/>
            <person name="Guerrero F.D."/>
            <person name="Moolhuijzen P."/>
            <person name="Goolsby J.A."/>
            <person name="Tidwell J."/>
            <person name="Bellgard S.E."/>
            <person name="Bellgard M.I."/>
        </authorList>
    </citation>
    <scope>NUCLEOTIDE SEQUENCE</scope>
    <source>
        <tissue evidence="2">Shoot tissue taken approximately 20 cm above the soil surface</tissue>
    </source>
</reference>
<accession>A0A0A8ZL12</accession>
<reference evidence="2" key="1">
    <citation type="submission" date="2014-09" db="EMBL/GenBank/DDBJ databases">
        <authorList>
            <person name="Magalhaes I.L.F."/>
            <person name="Oliveira U."/>
            <person name="Santos F.R."/>
            <person name="Vidigal T.H.D.A."/>
            <person name="Brescovit A.D."/>
            <person name="Santos A.J."/>
        </authorList>
    </citation>
    <scope>NUCLEOTIDE SEQUENCE</scope>
    <source>
        <tissue evidence="2">Shoot tissue taken approximately 20 cm above the soil surface</tissue>
    </source>
</reference>
<protein>
    <submittedName>
        <fullName evidence="2">Uncharacterized protein</fullName>
    </submittedName>
</protein>